<accession>A0ABD1Y0V9</accession>
<evidence type="ECO:0000256" key="1">
    <source>
        <dbReference type="SAM" id="MobiDB-lite"/>
    </source>
</evidence>
<dbReference type="Proteomes" id="UP001605036">
    <property type="component" value="Unassembled WGS sequence"/>
</dbReference>
<gene>
    <name evidence="2" type="ORF">R1flu_000572</name>
</gene>
<feature type="region of interest" description="Disordered" evidence="1">
    <location>
        <begin position="241"/>
        <end position="341"/>
    </location>
</feature>
<evidence type="ECO:0000313" key="3">
    <source>
        <dbReference type="Proteomes" id="UP001605036"/>
    </source>
</evidence>
<protein>
    <submittedName>
        <fullName evidence="2">Uncharacterized protein</fullName>
    </submittedName>
</protein>
<dbReference type="EMBL" id="JBHFFA010000006">
    <property type="protein sequence ID" value="KAL2620367.1"/>
    <property type="molecule type" value="Genomic_DNA"/>
</dbReference>
<reference evidence="2 3" key="1">
    <citation type="submission" date="2024-09" db="EMBL/GenBank/DDBJ databases">
        <title>Chromosome-scale assembly of Riccia fluitans.</title>
        <authorList>
            <person name="Paukszto L."/>
            <person name="Sawicki J."/>
            <person name="Karawczyk K."/>
            <person name="Piernik-Szablinska J."/>
            <person name="Szczecinska M."/>
            <person name="Mazdziarz M."/>
        </authorList>
    </citation>
    <scope>NUCLEOTIDE SEQUENCE [LARGE SCALE GENOMIC DNA]</scope>
    <source>
        <strain evidence="2">Rf_01</strain>
        <tissue evidence="2">Aerial parts of the thallus</tissue>
    </source>
</reference>
<dbReference type="AlphaFoldDB" id="A0ABD1Y0V9"/>
<proteinExistence type="predicted"/>
<feature type="region of interest" description="Disordered" evidence="1">
    <location>
        <begin position="109"/>
        <end position="133"/>
    </location>
</feature>
<sequence>MDISRDSTWPGLTVCMHAAVPALLPALVVKQRSIAPHEVYIIRSRIEIPRISIYGNPYEVLHGSVVVYSMQSSNTTTRICHIPWSRSSSCGSPPKTFNMRDLFNAARKTSSGNGGSVMLQPSGSKQRIEKTGARHRMNRKEYEMIVGYLEDPKHLVEILGSGRKTKVSGKHPSKQTTFGVMAVHLASLGFPVCTGAIMQKNFDRYLASFKKAREWSLSTGAGLTKEEMTCGMTIEDKLNQRWNEGGSPVEGDELAHAEKGGSEGEGDEIAHAETENLDDEFGDDGGAPDDEQPFIHVQPSSVERQPRATSSQQTNEQVSNEAPTARSDGKRPTSQRSSFVSVYENAVREKTLHRKQIMESKKLFREQMLIERRMARVQKERFLEEQVKESQKRARIDRRISLLTELTKAGKSVSEIQELFQVLDSVENSVEKSMNDTNF</sequence>
<feature type="compositionally biased region" description="Polar residues" evidence="1">
    <location>
        <begin position="298"/>
        <end position="322"/>
    </location>
</feature>
<keyword evidence="3" id="KW-1185">Reference proteome</keyword>
<feature type="compositionally biased region" description="Acidic residues" evidence="1">
    <location>
        <begin position="275"/>
        <end position="292"/>
    </location>
</feature>
<evidence type="ECO:0000313" key="2">
    <source>
        <dbReference type="EMBL" id="KAL2620367.1"/>
    </source>
</evidence>
<feature type="compositionally biased region" description="Basic and acidic residues" evidence="1">
    <location>
        <begin position="253"/>
        <end position="274"/>
    </location>
</feature>
<organism evidence="2 3">
    <name type="scientific">Riccia fluitans</name>
    <dbReference type="NCBI Taxonomy" id="41844"/>
    <lineage>
        <taxon>Eukaryota</taxon>
        <taxon>Viridiplantae</taxon>
        <taxon>Streptophyta</taxon>
        <taxon>Embryophyta</taxon>
        <taxon>Marchantiophyta</taxon>
        <taxon>Marchantiopsida</taxon>
        <taxon>Marchantiidae</taxon>
        <taxon>Marchantiales</taxon>
        <taxon>Ricciaceae</taxon>
        <taxon>Riccia</taxon>
    </lineage>
</organism>
<comment type="caution">
    <text evidence="2">The sequence shown here is derived from an EMBL/GenBank/DDBJ whole genome shotgun (WGS) entry which is preliminary data.</text>
</comment>
<name>A0ABD1Y0V9_9MARC</name>